<evidence type="ECO:0000313" key="2">
    <source>
        <dbReference type="Proteomes" id="UP000315711"/>
    </source>
</evidence>
<keyword evidence="2" id="KW-1185">Reference proteome</keyword>
<organism evidence="1 2">
    <name type="scientific">Halalkalibacter nanhaiisediminis</name>
    <dbReference type="NCBI Taxonomy" id="688079"/>
    <lineage>
        <taxon>Bacteria</taxon>
        <taxon>Bacillati</taxon>
        <taxon>Bacillota</taxon>
        <taxon>Bacilli</taxon>
        <taxon>Bacillales</taxon>
        <taxon>Bacillaceae</taxon>
        <taxon>Halalkalibacter</taxon>
    </lineage>
</organism>
<comment type="caution">
    <text evidence="1">The sequence shown here is derived from an EMBL/GenBank/DDBJ whole genome shotgun (WGS) entry which is preliminary data.</text>
</comment>
<dbReference type="AlphaFoldDB" id="A0A562QSC6"/>
<gene>
    <name evidence="1" type="ORF">IQ10_00064</name>
</gene>
<dbReference type="Proteomes" id="UP000315711">
    <property type="component" value="Unassembled WGS sequence"/>
</dbReference>
<name>A0A562QSC6_9BACI</name>
<protein>
    <submittedName>
        <fullName evidence="1">Uncharacterized protein</fullName>
    </submittedName>
</protein>
<proteinExistence type="predicted"/>
<dbReference type="OrthoDB" id="9777312at2"/>
<reference evidence="1 2" key="1">
    <citation type="journal article" date="2015" name="Stand. Genomic Sci.">
        <title>Genomic Encyclopedia of Bacterial and Archaeal Type Strains, Phase III: the genomes of soil and plant-associated and newly described type strains.</title>
        <authorList>
            <person name="Whitman W.B."/>
            <person name="Woyke T."/>
            <person name="Klenk H.P."/>
            <person name="Zhou Y."/>
            <person name="Lilburn T.G."/>
            <person name="Beck B.J."/>
            <person name="De Vos P."/>
            <person name="Vandamme P."/>
            <person name="Eisen J.A."/>
            <person name="Garrity G."/>
            <person name="Hugenholtz P."/>
            <person name="Kyrpides N.C."/>
        </authorList>
    </citation>
    <scope>NUCLEOTIDE SEQUENCE [LARGE SCALE GENOMIC DNA]</scope>
    <source>
        <strain evidence="1 2">CGMCC 1.10116</strain>
    </source>
</reference>
<dbReference type="EMBL" id="VLKZ01000001">
    <property type="protein sequence ID" value="TWI59644.1"/>
    <property type="molecule type" value="Genomic_DNA"/>
</dbReference>
<sequence length="380" mass="44095">MIKEFLSTIVNKIEQNPSLKGSIKDGDAFESYVYEEMQKFASSSIDFNITSVEHNGAHSFPDIKVTFSNDTIYGVEIKFSASGNWKSKGNSVFESLSNKESDDYAYRDIFVLFGRKPKPKEEIPHIEVRFAPYGLSVDRIEVTHSPRFSINMNEKEHNLTELFGTANTYAEFRVKTNEEKNELLRAYFKQSTKKTGPDKWYMPKLSEEDIESVEPTLFSSLNINQKQQVVAESFILFPFDLFKKKANYVNVASNMISRHFVYSTALRDSFSASGKTVILEKDIYYPRILMTFFIHVEKIKETLRNPPYENFEDDCYKAWKTAVHEMSIEQISLDKNDELEVSFEKIIKNFNPLLEIQNVVTENKENVNIDLSKFYNLELI</sequence>
<evidence type="ECO:0000313" key="1">
    <source>
        <dbReference type="EMBL" id="TWI59644.1"/>
    </source>
</evidence>
<dbReference type="RefSeq" id="WP_144448491.1">
    <property type="nucleotide sequence ID" value="NZ_VLKZ01000001.1"/>
</dbReference>
<accession>A0A562QSC6</accession>